<keyword evidence="2" id="KW-1133">Transmembrane helix</keyword>
<organism evidence="3 4">
    <name type="scientific">Kitasatospora cystarginea</name>
    <dbReference type="NCBI Taxonomy" id="58350"/>
    <lineage>
        <taxon>Bacteria</taxon>
        <taxon>Bacillati</taxon>
        <taxon>Actinomycetota</taxon>
        <taxon>Actinomycetes</taxon>
        <taxon>Kitasatosporales</taxon>
        <taxon>Streptomycetaceae</taxon>
        <taxon>Kitasatospora</taxon>
    </lineage>
</organism>
<feature type="transmembrane region" description="Helical" evidence="2">
    <location>
        <begin position="159"/>
        <end position="179"/>
    </location>
</feature>
<keyword evidence="2" id="KW-0812">Transmembrane</keyword>
<keyword evidence="2" id="KW-0472">Membrane</keyword>
<feature type="transmembrane region" description="Helical" evidence="2">
    <location>
        <begin position="30"/>
        <end position="49"/>
    </location>
</feature>
<proteinExistence type="predicted"/>
<sequence>MSRPKAGARRRAVGRGHGGYEHGLAPQVQYGLGGVVAAGLAGLALCSAASGHWMGMLGGGLLVAAMSTAVGGGLGFLFGIPRLLSSGAAAHPGDLSATSTASYAPNTNLERASDWLTKILLGAGLTQLGAVPHRLRQLGDALAPLVGGGNSASVFVDVVVVYFGVLGFLSGWLLTRLLLARALSTADRQTLADSVAQTSNSASNLDYTSTEVRKMFDTGVEGLRVQALALLQGKPDPANLDLIIRAVDRNLSPFELLQALLAAREIATGGTLTDEQRAMLREAVDYKLRNVRAVPPYSRRRVVGEEILRLLATPEGTGTGAATVPTPATGTGTAGAGTPTVPTPATGTGTAGAGTPTVPTPATGTGAGPDETAAGARATAQA</sequence>
<protein>
    <submittedName>
        <fullName evidence="3">Uncharacterized protein</fullName>
    </submittedName>
</protein>
<name>A0ABN3E5N0_9ACTN</name>
<dbReference type="RefSeq" id="WP_344637300.1">
    <property type="nucleotide sequence ID" value="NZ_BAAATR010000014.1"/>
</dbReference>
<dbReference type="EMBL" id="BAAATR010000014">
    <property type="protein sequence ID" value="GAA2249116.1"/>
    <property type="molecule type" value="Genomic_DNA"/>
</dbReference>
<evidence type="ECO:0000313" key="4">
    <source>
        <dbReference type="Proteomes" id="UP001500305"/>
    </source>
</evidence>
<feature type="transmembrane region" description="Helical" evidence="2">
    <location>
        <begin position="61"/>
        <end position="80"/>
    </location>
</feature>
<evidence type="ECO:0000256" key="1">
    <source>
        <dbReference type="SAM" id="MobiDB-lite"/>
    </source>
</evidence>
<feature type="region of interest" description="Disordered" evidence="1">
    <location>
        <begin position="314"/>
        <end position="382"/>
    </location>
</feature>
<comment type="caution">
    <text evidence="3">The sequence shown here is derived from an EMBL/GenBank/DDBJ whole genome shotgun (WGS) entry which is preliminary data.</text>
</comment>
<dbReference type="Proteomes" id="UP001500305">
    <property type="component" value="Unassembled WGS sequence"/>
</dbReference>
<accession>A0ABN3E5N0</accession>
<reference evidence="3 4" key="1">
    <citation type="journal article" date="2019" name="Int. J. Syst. Evol. Microbiol.">
        <title>The Global Catalogue of Microorganisms (GCM) 10K type strain sequencing project: providing services to taxonomists for standard genome sequencing and annotation.</title>
        <authorList>
            <consortium name="The Broad Institute Genomics Platform"/>
            <consortium name="The Broad Institute Genome Sequencing Center for Infectious Disease"/>
            <person name="Wu L."/>
            <person name="Ma J."/>
        </authorList>
    </citation>
    <scope>NUCLEOTIDE SEQUENCE [LARGE SCALE GENOMIC DNA]</scope>
    <source>
        <strain evidence="3 4">JCM 7356</strain>
    </source>
</reference>
<evidence type="ECO:0000256" key="2">
    <source>
        <dbReference type="SAM" id="Phobius"/>
    </source>
</evidence>
<evidence type="ECO:0000313" key="3">
    <source>
        <dbReference type="EMBL" id="GAA2249116.1"/>
    </source>
</evidence>
<keyword evidence="4" id="KW-1185">Reference proteome</keyword>
<gene>
    <name evidence="3" type="ORF">GCM10010430_34630</name>
</gene>